<protein>
    <submittedName>
        <fullName evidence="4">KLTH0A06952p</fullName>
    </submittedName>
</protein>
<feature type="region of interest" description="Disordered" evidence="2">
    <location>
        <begin position="144"/>
        <end position="163"/>
    </location>
</feature>
<dbReference type="InterPro" id="IPR013886">
    <property type="entry name" value="PI31_Prot_C"/>
</dbReference>
<dbReference type="eggNOG" id="ENOG502S4M4">
    <property type="taxonomic scope" value="Eukaryota"/>
</dbReference>
<feature type="region of interest" description="Disordered" evidence="2">
    <location>
        <begin position="171"/>
        <end position="192"/>
    </location>
</feature>
<accession>C5DC11</accession>
<dbReference type="FunCoup" id="C5DC11">
    <property type="interactions" value="137"/>
</dbReference>
<evidence type="ECO:0000259" key="3">
    <source>
        <dbReference type="Pfam" id="PF08577"/>
    </source>
</evidence>
<proteinExistence type="inferred from homology"/>
<evidence type="ECO:0000313" key="5">
    <source>
        <dbReference type="Proteomes" id="UP000002036"/>
    </source>
</evidence>
<feature type="domain" description="PI31 proteasome regulator C-terminal" evidence="3">
    <location>
        <begin position="226"/>
        <end position="300"/>
    </location>
</feature>
<dbReference type="GeneID" id="8290567"/>
<name>C5DC11_LACTC</name>
<dbReference type="OrthoDB" id="68090at2759"/>
<feature type="region of interest" description="Disordered" evidence="2">
    <location>
        <begin position="220"/>
        <end position="311"/>
    </location>
</feature>
<dbReference type="OMA" id="KCMISLC"/>
<dbReference type="EMBL" id="CU928165">
    <property type="protein sequence ID" value="CAR21318.1"/>
    <property type="molecule type" value="Genomic_DNA"/>
</dbReference>
<organism evidence="4 5">
    <name type="scientific">Lachancea thermotolerans (strain ATCC 56472 / CBS 6340 / NRRL Y-8284)</name>
    <name type="common">Yeast</name>
    <name type="synonym">Kluyveromyces thermotolerans</name>
    <dbReference type="NCBI Taxonomy" id="559295"/>
    <lineage>
        <taxon>Eukaryota</taxon>
        <taxon>Fungi</taxon>
        <taxon>Dikarya</taxon>
        <taxon>Ascomycota</taxon>
        <taxon>Saccharomycotina</taxon>
        <taxon>Saccharomycetes</taxon>
        <taxon>Saccharomycetales</taxon>
        <taxon>Saccharomycetaceae</taxon>
        <taxon>Lachancea</taxon>
    </lineage>
</organism>
<dbReference type="AlphaFoldDB" id="C5DC11"/>
<dbReference type="RefSeq" id="XP_002551760.1">
    <property type="nucleotide sequence ID" value="XM_002551714.1"/>
</dbReference>
<dbReference type="HOGENOM" id="CLU_078546_0_0_1"/>
<sequence>MAQQTDHKKVENKLDLVAHLFLIYLSHSSLLADNVNVQVKDIGKKNIEFHINVDAESAIAKLNLESCNGPLEVIVMDMSGGEKCMISLCYQEQALKQGIFNYSRELVPDADKIVFPLEKSQVVDYYTELVDWNLDVKFRLKDQPSQKPSHLRENEGNSSPSAVHEKLEHLKFGNPPVPSSHSHSRNPYTDIPGFEDEYEIQQQPGIPVTGAFGVPGLAAPGPSAGYGDQDLYPGGQKYPNLQDPSSRFPAAQRQPGQGGMVFDPFRTGQGDPRSNPLRGEGPTGPTPPFPGARFDDPFGRTSQQGGGGGFI</sequence>
<evidence type="ECO:0000256" key="2">
    <source>
        <dbReference type="SAM" id="MobiDB-lite"/>
    </source>
</evidence>
<dbReference type="Proteomes" id="UP000002036">
    <property type="component" value="Chromosome A"/>
</dbReference>
<keyword evidence="5" id="KW-1185">Reference proteome</keyword>
<dbReference type="KEGG" id="lth:KLTH0A06952g"/>
<evidence type="ECO:0000313" key="4">
    <source>
        <dbReference type="EMBL" id="CAR21318.1"/>
    </source>
</evidence>
<feature type="compositionally biased region" description="Basic and acidic residues" evidence="2">
    <location>
        <begin position="144"/>
        <end position="155"/>
    </location>
</feature>
<comment type="similarity">
    <text evidence="1">Belongs to the proteasome inhibitor PI31 family.</text>
</comment>
<dbReference type="Pfam" id="PF08577">
    <property type="entry name" value="PI31_Prot_C"/>
    <property type="match status" value="1"/>
</dbReference>
<dbReference type="STRING" id="559295.C5DC11"/>
<gene>
    <name evidence="4" type="ordered locus">KLTH0A06952g</name>
</gene>
<reference evidence="4 5" key="1">
    <citation type="journal article" date="2009" name="Genome Res.">
        <title>Comparative genomics of protoploid Saccharomycetaceae.</title>
        <authorList>
            <consortium name="The Genolevures Consortium"/>
            <person name="Souciet J.-L."/>
            <person name="Dujon B."/>
            <person name="Gaillardin C."/>
            <person name="Johnston M."/>
            <person name="Baret P.V."/>
            <person name="Cliften P."/>
            <person name="Sherman D.J."/>
            <person name="Weissenbach J."/>
            <person name="Westhof E."/>
            <person name="Wincker P."/>
            <person name="Jubin C."/>
            <person name="Poulain J."/>
            <person name="Barbe V."/>
            <person name="Segurens B."/>
            <person name="Artiguenave F."/>
            <person name="Anthouard V."/>
            <person name="Vacherie B."/>
            <person name="Val M.-E."/>
            <person name="Fulton R.S."/>
            <person name="Minx P."/>
            <person name="Wilson R."/>
            <person name="Durrens P."/>
            <person name="Jean G."/>
            <person name="Marck C."/>
            <person name="Martin T."/>
            <person name="Nikolski M."/>
            <person name="Rolland T."/>
            <person name="Seret M.-L."/>
            <person name="Casaregola S."/>
            <person name="Despons L."/>
            <person name="Fairhead C."/>
            <person name="Fischer G."/>
            <person name="Lafontaine I."/>
            <person name="Leh V."/>
            <person name="Lemaire M."/>
            <person name="de Montigny J."/>
            <person name="Neuveglise C."/>
            <person name="Thierry A."/>
            <person name="Blanc-Lenfle I."/>
            <person name="Bleykasten C."/>
            <person name="Diffels J."/>
            <person name="Fritsch E."/>
            <person name="Frangeul L."/>
            <person name="Goeffon A."/>
            <person name="Jauniaux N."/>
            <person name="Kachouri-Lafond R."/>
            <person name="Payen C."/>
            <person name="Potier S."/>
            <person name="Pribylova L."/>
            <person name="Ozanne C."/>
            <person name="Richard G.-F."/>
            <person name="Sacerdot C."/>
            <person name="Straub M.-L."/>
            <person name="Talla E."/>
        </authorList>
    </citation>
    <scope>NUCLEOTIDE SEQUENCE [LARGE SCALE GENOMIC DNA]</scope>
    <source>
        <strain evidence="5">ATCC 56472 / CBS 6340 / NRRL Y-8284</strain>
    </source>
</reference>
<dbReference type="InParanoid" id="C5DC11"/>
<evidence type="ECO:0000256" key="1">
    <source>
        <dbReference type="ARBA" id="ARBA00006405"/>
    </source>
</evidence>